<reference evidence="1 2" key="1">
    <citation type="journal article" date="2011" name="Cell">
        <title>The monarch butterfly genome yields insights into long-distance migration.</title>
        <authorList>
            <person name="Zhan S."/>
            <person name="Merlin C."/>
            <person name="Boore J.L."/>
            <person name="Reppert S.M."/>
        </authorList>
    </citation>
    <scope>NUCLEOTIDE SEQUENCE [LARGE SCALE GENOMIC DNA]</scope>
    <source>
        <strain evidence="1">F-2</strain>
    </source>
</reference>
<dbReference type="Proteomes" id="UP000007151">
    <property type="component" value="Unassembled WGS sequence"/>
</dbReference>
<proteinExistence type="predicted"/>
<sequence>MRMSEVNYSKPIINVTYMARVEVDMRAMGHLYNSTYTIIDFIANKQAYPEDNTKLLPDIYNKH</sequence>
<comment type="caution">
    <text evidence="1">The sequence shown here is derived from an EMBL/GenBank/DDBJ whole genome shotgun (WGS) entry which is preliminary data.</text>
</comment>
<evidence type="ECO:0000313" key="2">
    <source>
        <dbReference type="Proteomes" id="UP000007151"/>
    </source>
</evidence>
<organism evidence="1 2">
    <name type="scientific">Danaus plexippus plexippus</name>
    <dbReference type="NCBI Taxonomy" id="278856"/>
    <lineage>
        <taxon>Eukaryota</taxon>
        <taxon>Metazoa</taxon>
        <taxon>Ecdysozoa</taxon>
        <taxon>Arthropoda</taxon>
        <taxon>Hexapoda</taxon>
        <taxon>Insecta</taxon>
        <taxon>Pterygota</taxon>
        <taxon>Neoptera</taxon>
        <taxon>Endopterygota</taxon>
        <taxon>Lepidoptera</taxon>
        <taxon>Glossata</taxon>
        <taxon>Ditrysia</taxon>
        <taxon>Papilionoidea</taxon>
        <taxon>Nymphalidae</taxon>
        <taxon>Danainae</taxon>
        <taxon>Danaini</taxon>
        <taxon>Danaina</taxon>
        <taxon>Danaus</taxon>
        <taxon>Danaus</taxon>
    </lineage>
</organism>
<evidence type="ECO:0000313" key="1">
    <source>
        <dbReference type="EMBL" id="OWR50244.1"/>
    </source>
</evidence>
<gene>
    <name evidence="1" type="ORF">KGM_201132</name>
</gene>
<dbReference type="AlphaFoldDB" id="A0A212F925"/>
<dbReference type="InParanoid" id="A0A212F925"/>
<dbReference type="EMBL" id="AGBW02009651">
    <property type="protein sequence ID" value="OWR50244.1"/>
    <property type="molecule type" value="Genomic_DNA"/>
</dbReference>
<name>A0A212F925_DANPL</name>
<dbReference type="KEGG" id="dpl:KGM_201132"/>
<accession>A0A212F925</accession>
<keyword evidence="2" id="KW-1185">Reference proteome</keyword>
<protein>
    <submittedName>
        <fullName evidence="1">Uncharacterized protein</fullName>
    </submittedName>
</protein>